<dbReference type="Gene3D" id="1.10.510.10">
    <property type="entry name" value="Transferase(Phosphotransferase) domain 1"/>
    <property type="match status" value="2"/>
</dbReference>
<keyword evidence="3" id="KW-0723">Serine/threonine-protein kinase</keyword>
<dbReference type="GeneID" id="24270385"/>
<dbReference type="SUPFAM" id="SSF56112">
    <property type="entry name" value="Protein kinase-like (PK-like)"/>
    <property type="match status" value="1"/>
</dbReference>
<dbReference type="InterPro" id="IPR000719">
    <property type="entry name" value="Prot_kinase_dom"/>
</dbReference>
<keyword evidence="3" id="KW-0418">Kinase</keyword>
<feature type="compositionally biased region" description="Basic and acidic residues" evidence="1">
    <location>
        <begin position="461"/>
        <end position="476"/>
    </location>
</feature>
<dbReference type="InterPro" id="IPR008271">
    <property type="entry name" value="Ser/Thr_kinase_AS"/>
</dbReference>
<dbReference type="PANTHER" id="PTHR44167">
    <property type="entry name" value="OVARIAN-SPECIFIC SERINE/THREONINE-PROTEIN KINASE LOK-RELATED"/>
    <property type="match status" value="1"/>
</dbReference>
<dbReference type="Pfam" id="PF00069">
    <property type="entry name" value="Pkinase"/>
    <property type="match status" value="2"/>
</dbReference>
<evidence type="ECO:0000313" key="3">
    <source>
        <dbReference type="EMBL" id="KJP85289.1"/>
    </source>
</evidence>
<proteinExistence type="predicted"/>
<dbReference type="GO" id="GO:0005634">
    <property type="term" value="C:nucleus"/>
    <property type="evidence" value="ECO:0007669"/>
    <property type="project" value="TreeGrafter"/>
</dbReference>
<feature type="region of interest" description="Disordered" evidence="1">
    <location>
        <begin position="308"/>
        <end position="365"/>
    </location>
</feature>
<organism evidence="3 4">
    <name type="scientific">Plasmodium fragile</name>
    <dbReference type="NCBI Taxonomy" id="5857"/>
    <lineage>
        <taxon>Eukaryota</taxon>
        <taxon>Sar</taxon>
        <taxon>Alveolata</taxon>
        <taxon>Apicomplexa</taxon>
        <taxon>Aconoidasida</taxon>
        <taxon>Haemosporida</taxon>
        <taxon>Plasmodiidae</taxon>
        <taxon>Plasmodium</taxon>
        <taxon>Plasmodium (Plasmodium)</taxon>
    </lineage>
</organism>
<accession>A0A0D9QE82</accession>
<dbReference type="PANTHER" id="PTHR44167:SF24">
    <property type="entry name" value="SERINE_THREONINE-PROTEIN KINASE CHK2"/>
    <property type="match status" value="1"/>
</dbReference>
<feature type="region of interest" description="Disordered" evidence="1">
    <location>
        <begin position="858"/>
        <end position="878"/>
    </location>
</feature>
<dbReference type="Proteomes" id="UP000054561">
    <property type="component" value="Unassembled WGS sequence"/>
</dbReference>
<dbReference type="GO" id="GO:0005524">
    <property type="term" value="F:ATP binding"/>
    <property type="evidence" value="ECO:0007669"/>
    <property type="project" value="InterPro"/>
</dbReference>
<dbReference type="CDD" id="cd00180">
    <property type="entry name" value="PKc"/>
    <property type="match status" value="1"/>
</dbReference>
<dbReference type="PROSITE" id="PS00108">
    <property type="entry name" value="PROTEIN_KINASE_ST"/>
    <property type="match status" value="1"/>
</dbReference>
<feature type="region of interest" description="Disordered" evidence="1">
    <location>
        <begin position="449"/>
        <end position="488"/>
    </location>
</feature>
<dbReference type="EMBL" id="KQ001735">
    <property type="protein sequence ID" value="KJP85289.1"/>
    <property type="molecule type" value="Genomic_DNA"/>
</dbReference>
<feature type="compositionally biased region" description="Polar residues" evidence="1">
    <location>
        <begin position="344"/>
        <end position="361"/>
    </location>
</feature>
<feature type="region of interest" description="Disordered" evidence="1">
    <location>
        <begin position="649"/>
        <end position="674"/>
    </location>
</feature>
<dbReference type="PROSITE" id="PS50011">
    <property type="entry name" value="PROTEIN_KINASE_DOM"/>
    <property type="match status" value="1"/>
</dbReference>
<keyword evidence="3" id="KW-0808">Transferase</keyword>
<reference evidence="3 4" key="1">
    <citation type="submission" date="2014-03" db="EMBL/GenBank/DDBJ databases">
        <title>The Genome Sequence of Plasmodium fragile nilgiri.</title>
        <authorList>
            <consortium name="The Broad Institute Genomics Platform"/>
            <consortium name="The Broad Institute Genome Sequencing Center for Infectious Disease"/>
            <person name="Neafsey D."/>
            <person name="Duraisingh M."/>
            <person name="Young S.K."/>
            <person name="Zeng Q."/>
            <person name="Gargeya S."/>
            <person name="Abouelleil A."/>
            <person name="Alvarado L."/>
            <person name="Chapman S.B."/>
            <person name="Gainer-Dewar J."/>
            <person name="Goldberg J."/>
            <person name="Griggs A."/>
            <person name="Gujja S."/>
            <person name="Hansen M."/>
            <person name="Howarth C."/>
            <person name="Imamovic A."/>
            <person name="Larimer J."/>
            <person name="Pearson M."/>
            <person name="Poon T.W."/>
            <person name="Priest M."/>
            <person name="Roberts A."/>
            <person name="Saif S."/>
            <person name="Shea T."/>
            <person name="Sykes S."/>
            <person name="Wortman J."/>
            <person name="Nusbaum C."/>
            <person name="Birren B."/>
        </authorList>
    </citation>
    <scope>NUCLEOTIDE SEQUENCE [LARGE SCALE GENOMIC DNA]</scope>
    <source>
        <strain evidence="4">nilgiri</strain>
    </source>
</reference>
<name>A0A0D9QE82_PLAFR</name>
<protein>
    <submittedName>
        <fullName evidence="3">Serine/threonine protein kinase</fullName>
    </submittedName>
</protein>
<dbReference type="OMA" id="DMDMMEK"/>
<evidence type="ECO:0000256" key="1">
    <source>
        <dbReference type="SAM" id="MobiDB-lite"/>
    </source>
</evidence>
<dbReference type="InterPro" id="IPR011009">
    <property type="entry name" value="Kinase-like_dom_sf"/>
</dbReference>
<feature type="domain" description="Protein kinase" evidence="2">
    <location>
        <begin position="1095"/>
        <end position="1636"/>
    </location>
</feature>
<feature type="compositionally biased region" description="Basic and acidic residues" evidence="1">
    <location>
        <begin position="867"/>
        <end position="878"/>
    </location>
</feature>
<evidence type="ECO:0000259" key="2">
    <source>
        <dbReference type="PROSITE" id="PS50011"/>
    </source>
</evidence>
<dbReference type="GO" id="GO:0044773">
    <property type="term" value="P:mitotic DNA damage checkpoint signaling"/>
    <property type="evidence" value="ECO:0007669"/>
    <property type="project" value="TreeGrafter"/>
</dbReference>
<evidence type="ECO:0000313" key="4">
    <source>
        <dbReference type="Proteomes" id="UP000054561"/>
    </source>
</evidence>
<gene>
    <name evidence="3" type="ORF">AK88_05071</name>
</gene>
<feature type="region of interest" description="Disordered" evidence="1">
    <location>
        <begin position="1289"/>
        <end position="1312"/>
    </location>
</feature>
<keyword evidence="4" id="KW-1185">Reference proteome</keyword>
<sequence>MDKYEAVKNLKIISTSIDEHKTCAGRRMDHGSGTKEAIKKKNMKNKYLQLLKHTTNTRNCGELVCNRNCRHLDHLSSKEELNLPPCNDCLNKSSMRLKNVETCDGVGKLDETRTSTEFLRCCNDPVENVNPVTGFFIANRKVCAQESSSPPGGNTKGKEKTNLISFYKYNNLINKNKQPGNVDASAAGLVGLPADDEQYTVKCSLNSLIWKRLLRKGCESSQENSSTSSTSKICQVASNEDAESCKLYREEVPGRKGSNYAFKNGARGAKAGESRIDEVARRDPAESALINCFLKERRLGNRIVSSRFGKRQEGDSHESQTYAMKSHRDGDPIARSRKGKASSEETSPSSYCLGQETTNVDPSHVDTNRGKLFKCSIKTSSNGSCSVCDSGVPWSDDRLVEGSCVFSPDDAPTNDKAGQEKSSNCRFCMRNKDTRAGSDSFSYGEHAAVLKSKQRNNNAGRNEKKGSQELHTEGAVRKGGSGGQKDAHIGSTAVEKYPLQAKGASSSFQQREHILHMEGKMLRRNVNPAKKAHSDSMLPSCKKVTTSELRSRGKNTSAGNIAECIRRSEKMVQSRRRRVKSRGSRMEGELLRQSYNDISCFYKWSCKNGREQGREKNKKLGTGTFYNKFKLMRITKKKSIFCYSEFVESPTPSDGGESKEEVPNGWPNNVSRNDDGEVVGYSKRHGISSGGVNGRRTLQLQQKAKTCLSLACRKTIQGSSSVPILGNEHFNFSILKKYKSLDRVLTCVRGNSGYGLRSRGEDKRCLYTGAGKSITKVVGSNGEKGFVRQMEEQTRGESRHTNGSSNDHFCPTLFSSHGFGVPQNGELHLAAEKELKQISQGTFRESISGGNNQICSSPVGDPYWGRSGRDTRVDGTEEARVGRTKALCEGHLANSITAEKTGSAFFCSDRKREWLSVKKEGKRKTKKKTKTGVAANRKCRHFRSHSRHSATREKSQVGKEHQGPFLFLFEDEDEINQTRGNKKKKLNSKNWEETSLLERLHKSCFSSNGSSEDHNGQQGRASQYVISQYQREEVEKQEDKCEKEKTVLMKEGNSKDGRAKLHEEDAAHGMTTTTPCELSSSMCMHSKCTYYNKIYCIVGLIYCGEKSQVYKCINVLNKKMYAMKVIVREDRDEDHMNDFFQKYLFLKKNRHKNVIPIYDVFGEDNYNFIVMEYCEGCTLLDYFMSLVPGSLHIHEIKYIMKNLLLGVDFLHSNNIIHRDIKLENIMFKRKRKRDYEGEEFGSCTLRGVQRSGMQGGADIAAGRPERTGRIDRLDRINRCARVGALPGAAHSEGALQRRPPSEAIPGGSTSGESIPSDLLSSGVYSNGVFSSGIFSSSVAYSNGASSNSALSNSALSNGALSSDVLSHGCYSHEVPARTSLERASRRTSTVLSTHSKLFGSSEGSSDISKQSSITVNSFHSHGCDREEDYYGTVEGRQHNNFNRMSHEGNYMHSPLLMKRYKLSRSKGQKNISLLRFQKNEGTRCSTFRELTKNYKTKKRRRKERNNSFNDLCLIDMDMMEKVMSSKFSPNRKSEVICGTAPYMSPESLDGIISTANDVWACGVILYALMDGRFPFQISNDMPVSLKKKILIHTKPNFDPFIWHDHPDVLDLCLKLLDPNPFTRIQNAREALIHYCFADMV</sequence>
<dbReference type="RefSeq" id="XP_012338096.1">
    <property type="nucleotide sequence ID" value="XM_012482673.1"/>
</dbReference>
<dbReference type="SMART" id="SM00220">
    <property type="entry name" value="S_TKc"/>
    <property type="match status" value="1"/>
</dbReference>
<dbReference type="GO" id="GO:0004674">
    <property type="term" value="F:protein serine/threonine kinase activity"/>
    <property type="evidence" value="ECO:0007669"/>
    <property type="project" value="UniProtKB-KW"/>
</dbReference>
<dbReference type="OrthoDB" id="248923at2759"/>
<dbReference type="VEuPathDB" id="PlasmoDB:AK88_05071"/>